<evidence type="ECO:0008006" key="4">
    <source>
        <dbReference type="Google" id="ProtNLM"/>
    </source>
</evidence>
<dbReference type="CDD" id="cd11301">
    <property type="entry name" value="Fut1_Fut2_like"/>
    <property type="match status" value="1"/>
</dbReference>
<evidence type="ECO:0000256" key="2">
    <source>
        <dbReference type="ARBA" id="ARBA00022679"/>
    </source>
</evidence>
<dbReference type="PANTHER" id="PTHR11927">
    <property type="entry name" value="GALACTOSIDE 2-L-FUCOSYLTRANSFERASE"/>
    <property type="match status" value="1"/>
</dbReference>
<evidence type="ECO:0000256" key="1">
    <source>
        <dbReference type="ARBA" id="ARBA00022676"/>
    </source>
</evidence>
<reference evidence="3" key="1">
    <citation type="journal article" date="2020" name="Nature">
        <title>Giant virus diversity and host interactions through global metagenomics.</title>
        <authorList>
            <person name="Schulz F."/>
            <person name="Roux S."/>
            <person name="Paez-Espino D."/>
            <person name="Jungbluth S."/>
            <person name="Walsh D.A."/>
            <person name="Denef V.J."/>
            <person name="McMahon K.D."/>
            <person name="Konstantinidis K.T."/>
            <person name="Eloe-Fadrosh E.A."/>
            <person name="Kyrpides N.C."/>
            <person name="Woyke T."/>
        </authorList>
    </citation>
    <scope>NUCLEOTIDE SEQUENCE</scope>
    <source>
        <strain evidence="3">GVMAG-S-1035124-57</strain>
    </source>
</reference>
<keyword evidence="1" id="KW-0328">Glycosyltransferase</keyword>
<dbReference type="GO" id="GO:0016020">
    <property type="term" value="C:membrane"/>
    <property type="evidence" value="ECO:0007669"/>
    <property type="project" value="InterPro"/>
</dbReference>
<accession>A0A6C0M2W8</accession>
<dbReference type="AlphaFoldDB" id="A0A6C0M2W8"/>
<dbReference type="PANTHER" id="PTHR11927:SF9">
    <property type="entry name" value="L-FUCOSYLTRANSFERASE"/>
    <property type="match status" value="1"/>
</dbReference>
<dbReference type="GO" id="GO:0005975">
    <property type="term" value="P:carbohydrate metabolic process"/>
    <property type="evidence" value="ECO:0007669"/>
    <property type="project" value="InterPro"/>
</dbReference>
<name>A0A6C0M2W8_9ZZZZ</name>
<organism evidence="3">
    <name type="scientific">viral metagenome</name>
    <dbReference type="NCBI Taxonomy" id="1070528"/>
    <lineage>
        <taxon>unclassified sequences</taxon>
        <taxon>metagenomes</taxon>
        <taxon>organismal metagenomes</taxon>
    </lineage>
</organism>
<evidence type="ECO:0000313" key="3">
    <source>
        <dbReference type="EMBL" id="QHU36351.1"/>
    </source>
</evidence>
<proteinExistence type="predicted"/>
<dbReference type="EMBL" id="MN740635">
    <property type="protein sequence ID" value="QHU36351.1"/>
    <property type="molecule type" value="Genomic_DNA"/>
</dbReference>
<dbReference type="InterPro" id="IPR002516">
    <property type="entry name" value="Glyco_trans_11"/>
</dbReference>
<dbReference type="GO" id="GO:0008107">
    <property type="term" value="F:galactoside 2-alpha-L-fucosyltransferase activity"/>
    <property type="evidence" value="ECO:0007669"/>
    <property type="project" value="InterPro"/>
</dbReference>
<protein>
    <recommendedName>
        <fullName evidence="4">Glycosyltransferase</fullName>
    </recommendedName>
</protein>
<sequence length="284" mass="32419">MITVLINGGLGNQLFQVFATLAAAIRTGGACYFLRVPTDAVGKRPTYWNTLLRSLIPMTVIPTQANVQRFMRLPEYREPAFAYTPLPRKPDMKLFGYFQSHKYFNDVQDAIYDKLQLRDQQRGIRAESAWFPSGAVTVAMHFRIGDYTHIQDLHPVLPLEYYRRALNHIVRGVTPDAGSIHVLLFGEACDNAVILNHMHQLMADPAVGERCQFHKVPDLVADWKQLLLMSVCNYNIIANSTFSWWGAYLNQTPGKTVCYPSTWFGPALQMHDTRDLFPAEWVRI</sequence>
<dbReference type="Pfam" id="PF01531">
    <property type="entry name" value="Glyco_transf_11"/>
    <property type="match status" value="1"/>
</dbReference>
<keyword evidence="2" id="KW-0808">Transferase</keyword>